<keyword evidence="3" id="KW-1185">Reference proteome</keyword>
<protein>
    <recommendedName>
        <fullName evidence="4">CBM1 domain-containing protein</fullName>
    </recommendedName>
</protein>
<dbReference type="InParanoid" id="A0A165DAM3"/>
<evidence type="ECO:0000256" key="1">
    <source>
        <dbReference type="SAM" id="SignalP"/>
    </source>
</evidence>
<dbReference type="Proteomes" id="UP000076842">
    <property type="component" value="Unassembled WGS sequence"/>
</dbReference>
<organism evidence="2 3">
    <name type="scientific">Calocera cornea HHB12733</name>
    <dbReference type="NCBI Taxonomy" id="1353952"/>
    <lineage>
        <taxon>Eukaryota</taxon>
        <taxon>Fungi</taxon>
        <taxon>Dikarya</taxon>
        <taxon>Basidiomycota</taxon>
        <taxon>Agaricomycotina</taxon>
        <taxon>Dacrymycetes</taxon>
        <taxon>Dacrymycetales</taxon>
        <taxon>Dacrymycetaceae</taxon>
        <taxon>Calocera</taxon>
    </lineage>
</organism>
<dbReference type="AlphaFoldDB" id="A0A165DAM3"/>
<feature type="chain" id="PRO_5007856470" description="CBM1 domain-containing protein" evidence="1">
    <location>
        <begin position="22"/>
        <end position="72"/>
    </location>
</feature>
<evidence type="ECO:0000313" key="2">
    <source>
        <dbReference type="EMBL" id="KZT52406.1"/>
    </source>
</evidence>
<sequence length="72" mass="8032">MFAQYAVALTVLTSLVAYVSAFQDTPGPACAPVGSACSGNVFLLQTSPCNLRYKCKHRAIRWILRTEWLLRR</sequence>
<feature type="signal peptide" evidence="1">
    <location>
        <begin position="1"/>
        <end position="21"/>
    </location>
</feature>
<reference evidence="2 3" key="1">
    <citation type="journal article" date="2016" name="Mol. Biol. Evol.">
        <title>Comparative Genomics of Early-Diverging Mushroom-Forming Fungi Provides Insights into the Origins of Lignocellulose Decay Capabilities.</title>
        <authorList>
            <person name="Nagy L.G."/>
            <person name="Riley R."/>
            <person name="Tritt A."/>
            <person name="Adam C."/>
            <person name="Daum C."/>
            <person name="Floudas D."/>
            <person name="Sun H."/>
            <person name="Yadav J.S."/>
            <person name="Pangilinan J."/>
            <person name="Larsson K.H."/>
            <person name="Matsuura K."/>
            <person name="Barry K."/>
            <person name="Labutti K."/>
            <person name="Kuo R."/>
            <person name="Ohm R.A."/>
            <person name="Bhattacharya S.S."/>
            <person name="Shirouzu T."/>
            <person name="Yoshinaga Y."/>
            <person name="Martin F.M."/>
            <person name="Grigoriev I.V."/>
            <person name="Hibbett D.S."/>
        </authorList>
    </citation>
    <scope>NUCLEOTIDE SEQUENCE [LARGE SCALE GENOMIC DNA]</scope>
    <source>
        <strain evidence="2 3">HHB12733</strain>
    </source>
</reference>
<evidence type="ECO:0000313" key="3">
    <source>
        <dbReference type="Proteomes" id="UP000076842"/>
    </source>
</evidence>
<evidence type="ECO:0008006" key="4">
    <source>
        <dbReference type="Google" id="ProtNLM"/>
    </source>
</evidence>
<proteinExistence type="predicted"/>
<keyword evidence="1" id="KW-0732">Signal</keyword>
<accession>A0A165DAM3</accession>
<gene>
    <name evidence="2" type="ORF">CALCODRAFT_502344</name>
</gene>
<dbReference type="EMBL" id="KV424067">
    <property type="protein sequence ID" value="KZT52406.1"/>
    <property type="molecule type" value="Genomic_DNA"/>
</dbReference>
<name>A0A165DAM3_9BASI</name>